<sequence length="97" mass="11141">MSLTEQQKKHLRGLGHKLKPVIMVGHNGLTKALLDEFERSIAHHELIKVKLTVGDHETRDQAIETLRERSHAELIQRVGNVALLFRKRKKNSAFETL</sequence>
<accession>A0A3B0YS61</accession>
<evidence type="ECO:0000313" key="3">
    <source>
        <dbReference type="EMBL" id="VAW77159.1"/>
    </source>
</evidence>
<dbReference type="InterPro" id="IPR001890">
    <property type="entry name" value="RNA-binding_CRM"/>
</dbReference>
<dbReference type="GO" id="GO:0003723">
    <property type="term" value="F:RNA binding"/>
    <property type="evidence" value="ECO:0007669"/>
    <property type="project" value="UniProtKB-KW"/>
</dbReference>
<gene>
    <name evidence="3" type="ORF">MNBD_GAMMA14-1721</name>
</gene>
<organism evidence="3">
    <name type="scientific">hydrothermal vent metagenome</name>
    <dbReference type="NCBI Taxonomy" id="652676"/>
    <lineage>
        <taxon>unclassified sequences</taxon>
        <taxon>metagenomes</taxon>
        <taxon>ecological metagenomes</taxon>
    </lineage>
</organism>
<dbReference type="InterPro" id="IPR051925">
    <property type="entry name" value="RNA-binding_domain"/>
</dbReference>
<dbReference type="NCBIfam" id="TIGR00253">
    <property type="entry name" value="RNA_bind_YhbY"/>
    <property type="match status" value="1"/>
</dbReference>
<protein>
    <recommendedName>
        <fullName evidence="2">CRM domain-containing protein</fullName>
    </recommendedName>
</protein>
<dbReference type="PROSITE" id="PS51295">
    <property type="entry name" value="CRM"/>
    <property type="match status" value="1"/>
</dbReference>
<proteinExistence type="predicted"/>
<keyword evidence="1" id="KW-0694">RNA-binding</keyword>
<feature type="domain" description="CRM" evidence="2">
    <location>
        <begin position="1"/>
        <end position="97"/>
    </location>
</feature>
<dbReference type="SMART" id="SM01103">
    <property type="entry name" value="CRS1_YhbY"/>
    <property type="match status" value="1"/>
</dbReference>
<dbReference type="Pfam" id="PF01985">
    <property type="entry name" value="CRS1_YhbY"/>
    <property type="match status" value="1"/>
</dbReference>
<dbReference type="InterPro" id="IPR017924">
    <property type="entry name" value="RNA-binding_YhbY"/>
</dbReference>
<dbReference type="InterPro" id="IPR035920">
    <property type="entry name" value="YhbY-like_sf"/>
</dbReference>
<dbReference type="Gene3D" id="3.30.110.60">
    <property type="entry name" value="YhbY-like"/>
    <property type="match status" value="1"/>
</dbReference>
<dbReference type="AlphaFoldDB" id="A0A3B0YS61"/>
<dbReference type="EMBL" id="UOFM01000211">
    <property type="protein sequence ID" value="VAW77159.1"/>
    <property type="molecule type" value="Genomic_DNA"/>
</dbReference>
<reference evidence="3" key="1">
    <citation type="submission" date="2018-06" db="EMBL/GenBank/DDBJ databases">
        <authorList>
            <person name="Zhirakovskaya E."/>
        </authorList>
    </citation>
    <scope>NUCLEOTIDE SEQUENCE</scope>
</reference>
<dbReference type="PANTHER" id="PTHR40065">
    <property type="entry name" value="RNA-BINDING PROTEIN YHBY"/>
    <property type="match status" value="1"/>
</dbReference>
<evidence type="ECO:0000259" key="2">
    <source>
        <dbReference type="PROSITE" id="PS51295"/>
    </source>
</evidence>
<dbReference type="PANTHER" id="PTHR40065:SF3">
    <property type="entry name" value="RNA-BINDING PROTEIN YHBY"/>
    <property type="match status" value="1"/>
</dbReference>
<dbReference type="SUPFAM" id="SSF75471">
    <property type="entry name" value="YhbY-like"/>
    <property type="match status" value="1"/>
</dbReference>
<name>A0A3B0YS61_9ZZZZ</name>
<evidence type="ECO:0000256" key="1">
    <source>
        <dbReference type="ARBA" id="ARBA00022884"/>
    </source>
</evidence>